<reference evidence="3" key="2">
    <citation type="submission" date="2023-06" db="EMBL/GenBank/DDBJ databases">
        <authorList>
            <consortium name="Lawrence Berkeley National Laboratory"/>
            <person name="Haridas S."/>
            <person name="Hensen N."/>
            <person name="Bonometti L."/>
            <person name="Westerberg I."/>
            <person name="Brannstrom I.O."/>
            <person name="Guillou S."/>
            <person name="Cros-Aarteil S."/>
            <person name="Calhoun S."/>
            <person name="Kuo A."/>
            <person name="Mondo S."/>
            <person name="Pangilinan J."/>
            <person name="Riley R."/>
            <person name="Labutti K."/>
            <person name="Andreopoulos B."/>
            <person name="Lipzen A."/>
            <person name="Chen C."/>
            <person name="Yanf M."/>
            <person name="Daum C."/>
            <person name="Ng V."/>
            <person name="Clum A."/>
            <person name="Steindorff A."/>
            <person name="Ohm R."/>
            <person name="Martin F."/>
            <person name="Silar P."/>
            <person name="Natvig D."/>
            <person name="Lalanne C."/>
            <person name="Gautier V."/>
            <person name="Ament-Velasquez S.L."/>
            <person name="Kruys A."/>
            <person name="Hutchinson M.I."/>
            <person name="Powell A.J."/>
            <person name="Barry K."/>
            <person name="Miller A.N."/>
            <person name="Grigoriev I.V."/>
            <person name="Debuchy R."/>
            <person name="Gladieux P."/>
            <person name="Thoren M.H."/>
            <person name="Johannesson H."/>
        </authorList>
    </citation>
    <scope>NUCLEOTIDE SEQUENCE</scope>
    <source>
        <strain evidence="3">CBS 118394</strain>
    </source>
</reference>
<protein>
    <submittedName>
        <fullName evidence="3">Uncharacterized protein</fullName>
    </submittedName>
</protein>
<gene>
    <name evidence="3" type="ORF">B0H66DRAFT_116194</name>
</gene>
<dbReference type="Proteomes" id="UP001283341">
    <property type="component" value="Unassembled WGS sequence"/>
</dbReference>
<evidence type="ECO:0000313" key="4">
    <source>
        <dbReference type="Proteomes" id="UP001283341"/>
    </source>
</evidence>
<dbReference type="EMBL" id="JAUEDM010000002">
    <property type="protein sequence ID" value="KAK3325258.1"/>
    <property type="molecule type" value="Genomic_DNA"/>
</dbReference>
<evidence type="ECO:0000256" key="2">
    <source>
        <dbReference type="SAM" id="Phobius"/>
    </source>
</evidence>
<feature type="region of interest" description="Disordered" evidence="1">
    <location>
        <begin position="114"/>
        <end position="154"/>
    </location>
</feature>
<sequence length="203" mass="22653">MQCQGPLSKRRDRGQACDWFLLSILFFFLLICHPLLSYPLHLNPAGSRPPLSLLLPSPRYPLCHSGLSNFLQRKEGLRGEEEAKKHPACPVALSCEHRQASEVHAVGNVVETRVRAKGSRRRGQDPHQTVQRQSCNRPRSRRIDKQNLTSDHPPPQGWELLLLIVADQVPTNGAFRLASSFSLRLPALGESGHSIDPDNPRGA</sequence>
<feature type="compositionally biased region" description="Polar residues" evidence="1">
    <location>
        <begin position="126"/>
        <end position="137"/>
    </location>
</feature>
<keyword evidence="2" id="KW-0812">Transmembrane</keyword>
<feature type="transmembrane region" description="Helical" evidence="2">
    <location>
        <begin position="20"/>
        <end position="40"/>
    </location>
</feature>
<keyword evidence="4" id="KW-1185">Reference proteome</keyword>
<evidence type="ECO:0000256" key="1">
    <source>
        <dbReference type="SAM" id="MobiDB-lite"/>
    </source>
</evidence>
<comment type="caution">
    <text evidence="3">The sequence shown here is derived from an EMBL/GenBank/DDBJ whole genome shotgun (WGS) entry which is preliminary data.</text>
</comment>
<name>A0AAE0IHF8_9PEZI</name>
<reference evidence="3" key="1">
    <citation type="journal article" date="2023" name="Mol. Phylogenet. Evol.">
        <title>Genome-scale phylogeny and comparative genomics of the fungal order Sordariales.</title>
        <authorList>
            <person name="Hensen N."/>
            <person name="Bonometti L."/>
            <person name="Westerberg I."/>
            <person name="Brannstrom I.O."/>
            <person name="Guillou S."/>
            <person name="Cros-Aarteil S."/>
            <person name="Calhoun S."/>
            <person name="Haridas S."/>
            <person name="Kuo A."/>
            <person name="Mondo S."/>
            <person name="Pangilinan J."/>
            <person name="Riley R."/>
            <person name="LaButti K."/>
            <person name="Andreopoulos B."/>
            <person name="Lipzen A."/>
            <person name="Chen C."/>
            <person name="Yan M."/>
            <person name="Daum C."/>
            <person name="Ng V."/>
            <person name="Clum A."/>
            <person name="Steindorff A."/>
            <person name="Ohm R.A."/>
            <person name="Martin F."/>
            <person name="Silar P."/>
            <person name="Natvig D.O."/>
            <person name="Lalanne C."/>
            <person name="Gautier V."/>
            <person name="Ament-Velasquez S.L."/>
            <person name="Kruys A."/>
            <person name="Hutchinson M.I."/>
            <person name="Powell A.J."/>
            <person name="Barry K."/>
            <person name="Miller A.N."/>
            <person name="Grigoriev I.V."/>
            <person name="Debuchy R."/>
            <person name="Gladieux P."/>
            <person name="Hiltunen Thoren M."/>
            <person name="Johannesson H."/>
        </authorList>
    </citation>
    <scope>NUCLEOTIDE SEQUENCE</scope>
    <source>
        <strain evidence="3">CBS 118394</strain>
    </source>
</reference>
<keyword evidence="2" id="KW-1133">Transmembrane helix</keyword>
<accession>A0AAE0IHF8</accession>
<proteinExistence type="predicted"/>
<keyword evidence="2" id="KW-0472">Membrane</keyword>
<organism evidence="3 4">
    <name type="scientific">Apodospora peruviana</name>
    <dbReference type="NCBI Taxonomy" id="516989"/>
    <lineage>
        <taxon>Eukaryota</taxon>
        <taxon>Fungi</taxon>
        <taxon>Dikarya</taxon>
        <taxon>Ascomycota</taxon>
        <taxon>Pezizomycotina</taxon>
        <taxon>Sordariomycetes</taxon>
        <taxon>Sordariomycetidae</taxon>
        <taxon>Sordariales</taxon>
        <taxon>Lasiosphaeriaceae</taxon>
        <taxon>Apodospora</taxon>
    </lineage>
</organism>
<evidence type="ECO:0000313" key="3">
    <source>
        <dbReference type="EMBL" id="KAK3325258.1"/>
    </source>
</evidence>
<dbReference type="AlphaFoldDB" id="A0AAE0IHF8"/>